<keyword evidence="1" id="KW-1133">Transmembrane helix</keyword>
<evidence type="ECO:0000313" key="3">
    <source>
        <dbReference type="Proteomes" id="UP000198860"/>
    </source>
</evidence>
<sequence length="98" mass="11032">MAVVESKRERDGGFLVVRLDRQLSFVIRHRTHMGNTGAAGAYDLLAGVALCTCCDLHKKGRETWEGHRGFFLSYFHALFVLRFASICVRIGSFILCKP</sequence>
<accession>A0A1H0LGI0</accession>
<organism evidence="2 3">
    <name type="scientific">Halobacillus aidingensis</name>
    <dbReference type="NCBI Taxonomy" id="240303"/>
    <lineage>
        <taxon>Bacteria</taxon>
        <taxon>Bacillati</taxon>
        <taxon>Bacillota</taxon>
        <taxon>Bacilli</taxon>
        <taxon>Bacillales</taxon>
        <taxon>Bacillaceae</taxon>
        <taxon>Halobacillus</taxon>
    </lineage>
</organism>
<feature type="transmembrane region" description="Helical" evidence="1">
    <location>
        <begin position="74"/>
        <end position="96"/>
    </location>
</feature>
<dbReference type="EMBL" id="FNIZ01000007">
    <property type="protein sequence ID" value="SDO67337.1"/>
    <property type="molecule type" value="Genomic_DNA"/>
</dbReference>
<name>A0A1H0LGI0_HALAD</name>
<keyword evidence="3" id="KW-1185">Reference proteome</keyword>
<evidence type="ECO:0000313" key="2">
    <source>
        <dbReference type="EMBL" id="SDO67337.1"/>
    </source>
</evidence>
<gene>
    <name evidence="2" type="ORF">SAMN05421677_10719</name>
</gene>
<keyword evidence="1" id="KW-0812">Transmembrane</keyword>
<dbReference type="STRING" id="240303.SAMN05421677_10719"/>
<dbReference type="Proteomes" id="UP000198860">
    <property type="component" value="Unassembled WGS sequence"/>
</dbReference>
<proteinExistence type="predicted"/>
<dbReference type="AlphaFoldDB" id="A0A1H0LGI0"/>
<reference evidence="3" key="1">
    <citation type="submission" date="2016-10" db="EMBL/GenBank/DDBJ databases">
        <authorList>
            <person name="Varghese N."/>
            <person name="Submissions S."/>
        </authorList>
    </citation>
    <scope>NUCLEOTIDE SEQUENCE [LARGE SCALE GENOMIC DNA]</scope>
    <source>
        <strain evidence="3">CGMCC 1.3703</strain>
    </source>
</reference>
<protein>
    <submittedName>
        <fullName evidence="2">Uncharacterized protein</fullName>
    </submittedName>
</protein>
<keyword evidence="1" id="KW-0472">Membrane</keyword>
<evidence type="ECO:0000256" key="1">
    <source>
        <dbReference type="SAM" id="Phobius"/>
    </source>
</evidence>